<reference evidence="1" key="1">
    <citation type="submission" date="2021-06" db="EMBL/GenBank/DDBJ databases">
        <authorList>
            <person name="Kallberg Y."/>
            <person name="Tangrot J."/>
            <person name="Rosling A."/>
        </authorList>
    </citation>
    <scope>NUCLEOTIDE SEQUENCE</scope>
    <source>
        <strain evidence="1">MT106</strain>
    </source>
</reference>
<dbReference type="Proteomes" id="UP000789831">
    <property type="component" value="Unassembled WGS sequence"/>
</dbReference>
<dbReference type="SUPFAM" id="SSF47095">
    <property type="entry name" value="HMG-box"/>
    <property type="match status" value="1"/>
</dbReference>
<name>A0A9N9FLG4_9GLOM</name>
<accession>A0A9N9FLG4</accession>
<evidence type="ECO:0000313" key="2">
    <source>
        <dbReference type="Proteomes" id="UP000789831"/>
    </source>
</evidence>
<organism evidence="1 2">
    <name type="scientific">Ambispora gerdemannii</name>
    <dbReference type="NCBI Taxonomy" id="144530"/>
    <lineage>
        <taxon>Eukaryota</taxon>
        <taxon>Fungi</taxon>
        <taxon>Fungi incertae sedis</taxon>
        <taxon>Mucoromycota</taxon>
        <taxon>Glomeromycotina</taxon>
        <taxon>Glomeromycetes</taxon>
        <taxon>Archaeosporales</taxon>
        <taxon>Ambisporaceae</taxon>
        <taxon>Ambispora</taxon>
    </lineage>
</organism>
<dbReference type="EMBL" id="CAJVPL010000992">
    <property type="protein sequence ID" value="CAG8545527.1"/>
    <property type="molecule type" value="Genomic_DNA"/>
</dbReference>
<protein>
    <submittedName>
        <fullName evidence="1">5635_t:CDS:1</fullName>
    </submittedName>
</protein>
<dbReference type="Gene3D" id="1.10.30.10">
    <property type="entry name" value="High mobility group box domain"/>
    <property type="match status" value="1"/>
</dbReference>
<evidence type="ECO:0000313" key="1">
    <source>
        <dbReference type="EMBL" id="CAG8545527.1"/>
    </source>
</evidence>
<sequence length="297" mass="34176">MPPANSRFKFKVSQSLSNDTLPKIDVPFPPNLDPRECITIKKDGNIPLKSPNCFILYRLAFYNELRASGFNAKQKIISEMVSLSWQKEPLIVKKTYKELARKVHYELIKMRRHFLGLTDDISSLIECPDSSKNIPCDNEVNTQSIQKTDDQANLSTTFQNNQFDQNQNTNINTTISLKVTESEAINLRFEPSEQDIFVCYSPVFPVGHDHHNPNSPLVDIAPFDFDLNLQIFNTTFCLADEIHDEFTKSEEFSQSLNCYNEINLFTELPENPEESNNSHCFSEILEAHVPYFTSNFF</sequence>
<dbReference type="OrthoDB" id="2447175at2759"/>
<keyword evidence="2" id="KW-1185">Reference proteome</keyword>
<gene>
    <name evidence="1" type="ORF">AGERDE_LOCUS6401</name>
</gene>
<dbReference type="InterPro" id="IPR036910">
    <property type="entry name" value="HMG_box_dom_sf"/>
</dbReference>
<dbReference type="AlphaFoldDB" id="A0A9N9FLG4"/>
<proteinExistence type="predicted"/>
<comment type="caution">
    <text evidence="1">The sequence shown here is derived from an EMBL/GenBank/DDBJ whole genome shotgun (WGS) entry which is preliminary data.</text>
</comment>